<dbReference type="eggNOG" id="ENOG502SX33">
    <property type="taxonomic scope" value="Eukaryota"/>
</dbReference>
<reference evidence="1 2" key="1">
    <citation type="journal article" date="2012" name="PLoS Pathog.">
        <title>Diverse lifestyles and strategies of plant pathogenesis encoded in the genomes of eighteen Dothideomycetes fungi.</title>
        <authorList>
            <person name="Ohm R.A."/>
            <person name="Feau N."/>
            <person name="Henrissat B."/>
            <person name="Schoch C.L."/>
            <person name="Horwitz B.A."/>
            <person name="Barry K.W."/>
            <person name="Condon B.J."/>
            <person name="Copeland A.C."/>
            <person name="Dhillon B."/>
            <person name="Glaser F."/>
            <person name="Hesse C.N."/>
            <person name="Kosti I."/>
            <person name="LaButti K."/>
            <person name="Lindquist E.A."/>
            <person name="Lucas S."/>
            <person name="Salamov A.A."/>
            <person name="Bradshaw R.E."/>
            <person name="Ciuffetti L."/>
            <person name="Hamelin R.C."/>
            <person name="Kema G.H.J."/>
            <person name="Lawrence C."/>
            <person name="Scott J.A."/>
            <person name="Spatafora J.W."/>
            <person name="Turgeon B.G."/>
            <person name="de Wit P.J.G.M."/>
            <person name="Zhong S."/>
            <person name="Goodwin S.B."/>
            <person name="Grigoriev I.V."/>
        </authorList>
    </citation>
    <scope>NUCLEOTIDE SEQUENCE [LARGE SCALE GENOMIC DNA]</scope>
    <source>
        <strain evidence="1 2">UAMH 10762</strain>
    </source>
</reference>
<dbReference type="AlphaFoldDB" id="M2N1T7"/>
<evidence type="ECO:0000313" key="1">
    <source>
        <dbReference type="EMBL" id="EMC97888.1"/>
    </source>
</evidence>
<dbReference type="RefSeq" id="XP_007674782.1">
    <property type="nucleotide sequence ID" value="XM_007676592.1"/>
</dbReference>
<proteinExistence type="predicted"/>
<keyword evidence="2" id="KW-1185">Reference proteome</keyword>
<dbReference type="EMBL" id="KB445553">
    <property type="protein sequence ID" value="EMC97888.1"/>
    <property type="molecule type" value="Genomic_DNA"/>
</dbReference>
<dbReference type="STRING" id="717646.M2N1T7"/>
<dbReference type="OMA" id="ADFATYW"/>
<organism evidence="1 2">
    <name type="scientific">Baudoinia panamericana (strain UAMH 10762)</name>
    <name type="common">Angels' share fungus</name>
    <name type="synonym">Baudoinia compniacensis (strain UAMH 10762)</name>
    <dbReference type="NCBI Taxonomy" id="717646"/>
    <lineage>
        <taxon>Eukaryota</taxon>
        <taxon>Fungi</taxon>
        <taxon>Dikarya</taxon>
        <taxon>Ascomycota</taxon>
        <taxon>Pezizomycotina</taxon>
        <taxon>Dothideomycetes</taxon>
        <taxon>Dothideomycetidae</taxon>
        <taxon>Mycosphaerellales</taxon>
        <taxon>Teratosphaeriaceae</taxon>
        <taxon>Baudoinia</taxon>
    </lineage>
</organism>
<sequence>MGPIFASPDIAALVAAFPPPQPTQQMPGLVLDLTGSGFRDSRRIHFQLRHLLETSPARIKLRELPSRLDVAKVDWMLSYYEDTLLASKDGQSLIGRQEASRILDELVARTAEHPVEIPKYLAETDMSLPSFTQIVDEYNDRSISDGGQDLPAKKLHVWPISETSGKPGSYIYSNLYAIRVGKVIKCQVTNDADQAFNLSDAFADTLPALLLDIARFCVANDHSHPGLQGTWQIVDGKVWYTVPSPEVDPKHESQVAEATKLETLVTELREHRFCVVATSLTAERSDIHDPQCNANQVKERAESESGGNLHLEPLPLNEQHRGTLLVEKQALQDSIRKLRHAMLPAMRRIVCNHSSRTNLRNQIEPKLLESETSDPLALLLLQTKVWYDLQEEVYQIGMSLRQTDQQLLATSLHTYLLAPLRLYQNGIRIVEDTTLQSHLEDYLGDHFRSEVVPATITHIQELDMLEKARKEKAVVQIRKMVSSKERTLSVLFDAATKCAASLDVPSPSNAEIQRIKHDTLRQRATILQKLSRGSDVLQHLVWILLAKEVRDALFMSAGRDTTRMIKLYQTLVGKQGQGNGNEVSANLGAWRDALKSGQDEPAMLAEVKALGAKAVAEVVGNVNGDMGQ</sequence>
<gene>
    <name evidence="1" type="ORF">BAUCODRAFT_406828</name>
</gene>
<dbReference type="HOGENOM" id="CLU_030350_0_0_1"/>
<dbReference type="Proteomes" id="UP000011761">
    <property type="component" value="Unassembled WGS sequence"/>
</dbReference>
<dbReference type="GeneID" id="19114010"/>
<protein>
    <submittedName>
        <fullName evidence="1">Uncharacterized protein</fullName>
    </submittedName>
</protein>
<evidence type="ECO:0000313" key="2">
    <source>
        <dbReference type="Proteomes" id="UP000011761"/>
    </source>
</evidence>
<dbReference type="KEGG" id="bcom:BAUCODRAFT_406828"/>
<name>M2N1T7_BAUPA</name>
<dbReference type="OrthoDB" id="3935714at2759"/>
<accession>M2N1T7</accession>